<protein>
    <submittedName>
        <fullName evidence="5">WGS project CAEQ00000000 data, annotated contig 2052</fullName>
    </submittedName>
</protein>
<evidence type="ECO:0000313" key="5">
    <source>
        <dbReference type="EMBL" id="CCD14462.1"/>
    </source>
</evidence>
<dbReference type="Gene3D" id="2.30.30.140">
    <property type="match status" value="1"/>
</dbReference>
<comment type="subcellular location">
    <subcellularLocation>
        <location evidence="1">Nucleus</location>
    </subcellularLocation>
</comment>
<comment type="caution">
    <text evidence="5">The sequence shown here is derived from an EMBL/GenBank/DDBJ whole genome shotgun (WGS) entry which is preliminary data.</text>
</comment>
<keyword evidence="1" id="KW-0539">Nucleus</keyword>
<keyword evidence="6" id="KW-1185">Reference proteome</keyword>
<organism evidence="5 6">
    <name type="scientific">Trypanosoma congolense (strain IL3000)</name>
    <dbReference type="NCBI Taxonomy" id="1068625"/>
    <lineage>
        <taxon>Eukaryota</taxon>
        <taxon>Discoba</taxon>
        <taxon>Euglenozoa</taxon>
        <taxon>Kinetoplastea</taxon>
        <taxon>Metakinetoplastina</taxon>
        <taxon>Trypanosomatida</taxon>
        <taxon>Trypanosomatidae</taxon>
        <taxon>Trypanosoma</taxon>
        <taxon>Nannomonas</taxon>
    </lineage>
</organism>
<dbReference type="InterPro" id="IPR035441">
    <property type="entry name" value="TFIIS/LEDGF_dom_sf"/>
</dbReference>
<dbReference type="AlphaFoldDB" id="F9WB31"/>
<gene>
    <name evidence="5" type="ORF">TCIL3000_0_50720</name>
</gene>
<dbReference type="InterPro" id="IPR000313">
    <property type="entry name" value="PWWP_dom"/>
</dbReference>
<dbReference type="PROSITE" id="PS51319">
    <property type="entry name" value="TFIIS_N"/>
    <property type="match status" value="1"/>
</dbReference>
<dbReference type="Gene3D" id="1.20.930.10">
    <property type="entry name" value="Conserved domain common to transcription factors TFIIS, elongin A, CRSP70"/>
    <property type="match status" value="1"/>
</dbReference>
<dbReference type="VEuPathDB" id="TriTrypDB:TcIL3000_0_50720"/>
<feature type="domain" description="PWWP" evidence="3">
    <location>
        <begin position="9"/>
        <end position="54"/>
    </location>
</feature>
<evidence type="ECO:0000313" key="6">
    <source>
        <dbReference type="Proteomes" id="UP000000702"/>
    </source>
</evidence>
<reference evidence="6" key="1">
    <citation type="submission" date="2011-07" db="EMBL/GenBank/DDBJ databases">
        <title>Divergent evolution of antigenic variation in African trypanosomes.</title>
        <authorList>
            <person name="Jackson A.P."/>
            <person name="Berry A."/>
            <person name="Allison H.C."/>
            <person name="Burton P."/>
            <person name="Anderson J."/>
            <person name="Aslett M."/>
            <person name="Brown R."/>
            <person name="Corton N."/>
            <person name="Harris D."/>
            <person name="Hauser H."/>
            <person name="Gamble J."/>
            <person name="Gilderthorp R."/>
            <person name="McQuillan J."/>
            <person name="Quail M.A."/>
            <person name="Sanders M."/>
            <person name="Van Tonder A."/>
            <person name="Ginger M.L."/>
            <person name="Donelson J.E."/>
            <person name="Field M.C."/>
            <person name="Barry J.D."/>
            <person name="Berriman M."/>
            <person name="Hertz-Fowler C."/>
        </authorList>
    </citation>
    <scope>NUCLEOTIDE SEQUENCE [LARGE SCALE GENOMIC DNA]</scope>
    <source>
        <strain evidence="6">IL3000</strain>
    </source>
</reference>
<dbReference type="GO" id="GO:0005634">
    <property type="term" value="C:nucleus"/>
    <property type="evidence" value="ECO:0007669"/>
    <property type="project" value="UniProtKB-SubCell"/>
</dbReference>
<dbReference type="Pfam" id="PF08711">
    <property type="entry name" value="Med26"/>
    <property type="match status" value="1"/>
</dbReference>
<dbReference type="PROSITE" id="PS50812">
    <property type="entry name" value="PWWP"/>
    <property type="match status" value="1"/>
</dbReference>
<name>F9WB31_TRYCI</name>
<evidence type="ECO:0000259" key="3">
    <source>
        <dbReference type="PROSITE" id="PS50812"/>
    </source>
</evidence>
<feature type="region of interest" description="Disordered" evidence="2">
    <location>
        <begin position="284"/>
        <end position="310"/>
    </location>
</feature>
<feature type="compositionally biased region" description="Low complexity" evidence="2">
    <location>
        <begin position="287"/>
        <end position="297"/>
    </location>
</feature>
<dbReference type="EMBL" id="CAEQ01001522">
    <property type="protein sequence ID" value="CCD14462.1"/>
    <property type="molecule type" value="Genomic_DNA"/>
</dbReference>
<dbReference type="InterPro" id="IPR017923">
    <property type="entry name" value="TFIIS_N"/>
</dbReference>
<dbReference type="Pfam" id="PF00855">
    <property type="entry name" value="PWWP"/>
    <property type="match status" value="1"/>
</dbReference>
<evidence type="ECO:0000256" key="2">
    <source>
        <dbReference type="SAM" id="MobiDB-lite"/>
    </source>
</evidence>
<reference evidence="5 6" key="2">
    <citation type="journal article" date="2012" name="Proc. Natl. Acad. Sci. U.S.A.">
        <title>Antigenic diversity is generated by distinct evolutionary mechanisms in African trypanosome species.</title>
        <authorList>
            <person name="Jackson A.P."/>
            <person name="Berry A."/>
            <person name="Aslett M."/>
            <person name="Allison H.C."/>
            <person name="Burton P."/>
            <person name="Vavrova-Anderson J."/>
            <person name="Brown R."/>
            <person name="Browne H."/>
            <person name="Corton N."/>
            <person name="Hauser H."/>
            <person name="Gamble J."/>
            <person name="Gilderthorp R."/>
            <person name="Marcello L."/>
            <person name="McQuillan J."/>
            <person name="Otto T.D."/>
            <person name="Quail M.A."/>
            <person name="Sanders M.J."/>
            <person name="van Tonder A."/>
            <person name="Ginger M.L."/>
            <person name="Field M.C."/>
            <person name="Barry J.D."/>
            <person name="Hertz-Fowler C."/>
            <person name="Berriman M."/>
        </authorList>
    </citation>
    <scope>NUCLEOTIDE SEQUENCE [LARGE SCALE GENOMIC DNA]</scope>
    <source>
        <strain evidence="5 6">IL3000</strain>
    </source>
</reference>
<evidence type="ECO:0000256" key="1">
    <source>
        <dbReference type="PROSITE-ProRule" id="PRU00649"/>
    </source>
</evidence>
<feature type="domain" description="TFIIS N-terminal" evidence="4">
    <location>
        <begin position="174"/>
        <end position="251"/>
    </location>
</feature>
<accession>F9WB31</accession>
<dbReference type="CDD" id="cd05162">
    <property type="entry name" value="PWWP"/>
    <property type="match status" value="1"/>
</dbReference>
<feature type="compositionally biased region" description="Polar residues" evidence="2">
    <location>
        <begin position="298"/>
        <end position="310"/>
    </location>
</feature>
<dbReference type="Proteomes" id="UP000000702">
    <property type="component" value="Unassembled WGS sequence"/>
</dbReference>
<evidence type="ECO:0000259" key="4">
    <source>
        <dbReference type="PROSITE" id="PS51319"/>
    </source>
</evidence>
<feature type="non-terminal residue" evidence="5">
    <location>
        <position position="310"/>
    </location>
</feature>
<dbReference type="SUPFAM" id="SSF47676">
    <property type="entry name" value="Conserved domain common to transcription factors TFIIS, elongin A, CRSP70"/>
    <property type="match status" value="1"/>
</dbReference>
<dbReference type="SUPFAM" id="SSF63748">
    <property type="entry name" value="Tudor/PWWP/MBT"/>
    <property type="match status" value="1"/>
</dbReference>
<proteinExistence type="predicted"/>
<sequence>MTLQRRLDPGDRVWIKLDANSWWPAKVIHVEDEETRSGAVTGGVVTVSFYGDNDAPTTTTRYSLHSGSIAYFETSSQKAVTSNQKLLAAIRSAEEDEDANALRFDYSLKAAEGESTSKVGDAVVSTALAAKASIAALNKGAAGSQRATVTKRQRDASGWSQVDNLFEGGQLSTDRLVEVANIINRAVEENDAPSLRSTLFELDNVVVSLQQLKLTKVGVAVGNILGKNELQELWPISRAIISSWARALPRKPKQPFKPFNRIEKKGARMVKTPTHKQMGVSAMENMPGITTTGPPTTSQGNRRGTGNITQ</sequence>